<dbReference type="EMBL" id="JACLAW010000007">
    <property type="protein sequence ID" value="MBC2666061.1"/>
    <property type="molecule type" value="Genomic_DNA"/>
</dbReference>
<keyword evidence="1" id="KW-0175">Coiled coil</keyword>
<dbReference type="Proteomes" id="UP000566813">
    <property type="component" value="Unassembled WGS sequence"/>
</dbReference>
<accession>A0A7X1FSB6</accession>
<keyword evidence="2" id="KW-1133">Transmembrane helix</keyword>
<keyword evidence="4" id="KW-1185">Reference proteome</keyword>
<proteinExistence type="predicted"/>
<dbReference type="RefSeq" id="WP_185664359.1">
    <property type="nucleotide sequence ID" value="NZ_JACLAW010000007.1"/>
</dbReference>
<feature type="coiled-coil region" evidence="1">
    <location>
        <begin position="118"/>
        <end position="168"/>
    </location>
</feature>
<dbReference type="AlphaFoldDB" id="A0A7X1FSB6"/>
<evidence type="ECO:0000256" key="1">
    <source>
        <dbReference type="SAM" id="Coils"/>
    </source>
</evidence>
<keyword evidence="2" id="KW-0812">Transmembrane</keyword>
<feature type="transmembrane region" description="Helical" evidence="2">
    <location>
        <begin position="54"/>
        <end position="75"/>
    </location>
</feature>
<protein>
    <submittedName>
        <fullName evidence="3">Uncharacterized protein</fullName>
    </submittedName>
</protein>
<feature type="transmembrane region" description="Helical" evidence="2">
    <location>
        <begin position="22"/>
        <end position="42"/>
    </location>
</feature>
<evidence type="ECO:0000313" key="4">
    <source>
        <dbReference type="Proteomes" id="UP000566813"/>
    </source>
</evidence>
<evidence type="ECO:0000256" key="2">
    <source>
        <dbReference type="SAM" id="Phobius"/>
    </source>
</evidence>
<reference evidence="3 4" key="1">
    <citation type="submission" date="2020-08" db="EMBL/GenBank/DDBJ databases">
        <title>The genome sequence of type strain Novosphingobium flavum NBRC 111647.</title>
        <authorList>
            <person name="Liu Y."/>
        </authorList>
    </citation>
    <scope>NUCLEOTIDE SEQUENCE [LARGE SCALE GENOMIC DNA]</scope>
    <source>
        <strain evidence="3 4">NBRC 111647</strain>
    </source>
</reference>
<organism evidence="3 4">
    <name type="scientific">Novosphingobium flavum</name>
    <dbReference type="NCBI Taxonomy" id="1778672"/>
    <lineage>
        <taxon>Bacteria</taxon>
        <taxon>Pseudomonadati</taxon>
        <taxon>Pseudomonadota</taxon>
        <taxon>Alphaproteobacteria</taxon>
        <taxon>Sphingomonadales</taxon>
        <taxon>Sphingomonadaceae</taxon>
        <taxon>Novosphingobium</taxon>
    </lineage>
</organism>
<evidence type="ECO:0000313" key="3">
    <source>
        <dbReference type="EMBL" id="MBC2666061.1"/>
    </source>
</evidence>
<keyword evidence="2" id="KW-0472">Membrane</keyword>
<sequence>MEDEEFAPPVAGRKKPFVLFRFWQWGVAALFALTFAALLGDYHKAALPGASPPLYYAALASAVATAALLCTPAFFRLPGKAKIAAYLTIIPTIMLTNDASVNLDNAYAKTPAGAKELAARRAEEAVQAEQDRQAAEQEAKKQQAQDLIAKLEEQNKQLAEIKEKLEACYSWGQKIPALSDAVRDSLHNPKSFEHVKTVLIVPDPDRRNVIMEFRAENGFGALRAAVIRAQVDPDDCSVSNIGEPVME</sequence>
<gene>
    <name evidence="3" type="ORF">H7F51_11085</name>
</gene>
<comment type="caution">
    <text evidence="3">The sequence shown here is derived from an EMBL/GenBank/DDBJ whole genome shotgun (WGS) entry which is preliminary data.</text>
</comment>
<name>A0A7X1FSB6_9SPHN</name>